<evidence type="ECO:0000313" key="3">
    <source>
        <dbReference type="EMBL" id="KAJ8553957.1"/>
    </source>
</evidence>
<dbReference type="OrthoDB" id="4664297at2759"/>
<dbReference type="Pfam" id="PF05691">
    <property type="entry name" value="Raffinose_syn"/>
    <property type="match status" value="1"/>
</dbReference>
<sequence>MGAASSCINDGSLLVNGKTLLTRIPFNVKVCPVASSSIPSSRHVFSLGFLQEFWFLCLFRHKIWWMIPRVGKLACEIPMETQMLLLEVKEESGLCDGDSLPLSAEKTFYVLLLPILEGPFRATLQGAHSNELQMCVESGDVNVQTTNVSEVVFMNSGDNPFRILSRYLRIIWEHLSILTTKRWQHIYIGLDGVHGMISTRMSIRRGLKRFMERGCPPRFLIIDDGWQETYNDFQKEGEPFVEGSQLTDIKEDGKFRGLKQEIPCFDLQEFIKFIKESYGLKFVYVWHALLGYWGGLHPSSEITRKYNPKIKYPIQSPGNTANLRDIAMDSLEKYGVGVINPQRIFDFYNDLRSYLSSSGVDGVKVDVQTLIETLGFGHGGRVALTGRFQAALEESVARNFGANNLICCMNHNNDSIYSSKRSAVARASEDFMPRDPTCQTLHIASVAVPEQARRS</sequence>
<dbReference type="SUPFAM" id="SSF51445">
    <property type="entry name" value="(Trans)glycosidases"/>
    <property type="match status" value="1"/>
</dbReference>
<protein>
    <recommendedName>
        <fullName evidence="5">Galactinol--sucrose galactosyltransferase</fullName>
    </recommendedName>
</protein>
<dbReference type="AlphaFoldDB" id="A0A9Q1RFF9"/>
<dbReference type="PANTHER" id="PTHR31268">
    <property type="match status" value="1"/>
</dbReference>
<evidence type="ECO:0000313" key="4">
    <source>
        <dbReference type="Proteomes" id="UP001152561"/>
    </source>
</evidence>
<comment type="similarity">
    <text evidence="1">Belongs to the glycosyl hydrolases 36 family.</text>
</comment>
<dbReference type="PANTHER" id="PTHR31268:SF10">
    <property type="entry name" value="GALACTINOL--SUCROSE GALACTOSYLTRANSFERASE"/>
    <property type="match status" value="1"/>
</dbReference>
<dbReference type="InterPro" id="IPR008811">
    <property type="entry name" value="Glycosyl_hydrolases_36"/>
</dbReference>
<proteinExistence type="inferred from homology"/>
<evidence type="ECO:0000256" key="1">
    <source>
        <dbReference type="ARBA" id="ARBA00007240"/>
    </source>
</evidence>
<evidence type="ECO:0000256" key="2">
    <source>
        <dbReference type="ARBA" id="ARBA00023277"/>
    </source>
</evidence>
<reference evidence="4" key="1">
    <citation type="journal article" date="2023" name="Proc. Natl. Acad. Sci. U.S.A.">
        <title>Genomic and structural basis for evolution of tropane alkaloid biosynthesis.</title>
        <authorList>
            <person name="Wanga Y.-J."/>
            <person name="Taina T."/>
            <person name="Yua J.-Y."/>
            <person name="Lia J."/>
            <person name="Xua B."/>
            <person name="Chenc J."/>
            <person name="D'Auriad J.C."/>
            <person name="Huanga J.-P."/>
            <person name="Huanga S.-X."/>
        </authorList>
    </citation>
    <scope>NUCLEOTIDE SEQUENCE [LARGE SCALE GENOMIC DNA]</scope>
    <source>
        <strain evidence="4">cv. KIB-2019</strain>
    </source>
</reference>
<accession>A0A9Q1RFF9</accession>
<dbReference type="InterPro" id="IPR017853">
    <property type="entry name" value="GH"/>
</dbReference>
<comment type="caution">
    <text evidence="3">The sequence shown here is derived from an EMBL/GenBank/DDBJ whole genome shotgun (WGS) entry which is preliminary data.</text>
</comment>
<dbReference type="EMBL" id="JAJAGQ010000009">
    <property type="protein sequence ID" value="KAJ8553957.1"/>
    <property type="molecule type" value="Genomic_DNA"/>
</dbReference>
<dbReference type="Proteomes" id="UP001152561">
    <property type="component" value="Unassembled WGS sequence"/>
</dbReference>
<evidence type="ECO:0008006" key="5">
    <source>
        <dbReference type="Google" id="ProtNLM"/>
    </source>
</evidence>
<keyword evidence="4" id="KW-1185">Reference proteome</keyword>
<name>A0A9Q1RFF9_9SOLA</name>
<gene>
    <name evidence="3" type="ORF">K7X08_024635</name>
</gene>
<keyword evidence="2" id="KW-0119">Carbohydrate metabolism</keyword>
<organism evidence="3 4">
    <name type="scientific">Anisodus acutangulus</name>
    <dbReference type="NCBI Taxonomy" id="402998"/>
    <lineage>
        <taxon>Eukaryota</taxon>
        <taxon>Viridiplantae</taxon>
        <taxon>Streptophyta</taxon>
        <taxon>Embryophyta</taxon>
        <taxon>Tracheophyta</taxon>
        <taxon>Spermatophyta</taxon>
        <taxon>Magnoliopsida</taxon>
        <taxon>eudicotyledons</taxon>
        <taxon>Gunneridae</taxon>
        <taxon>Pentapetalae</taxon>
        <taxon>asterids</taxon>
        <taxon>lamiids</taxon>
        <taxon>Solanales</taxon>
        <taxon>Solanaceae</taxon>
        <taxon>Solanoideae</taxon>
        <taxon>Hyoscyameae</taxon>
        <taxon>Anisodus</taxon>
    </lineage>
</organism>